<name>A0ABS7CDW3_9BACL</name>
<protein>
    <submittedName>
        <fullName evidence="1">Uncharacterized protein</fullName>
    </submittedName>
</protein>
<organism evidence="1 2">
    <name type="scientific">Paenibacillus sepulcri</name>
    <dbReference type="NCBI Taxonomy" id="359917"/>
    <lineage>
        <taxon>Bacteria</taxon>
        <taxon>Bacillati</taxon>
        <taxon>Bacillota</taxon>
        <taxon>Bacilli</taxon>
        <taxon>Bacillales</taxon>
        <taxon>Paenibacillaceae</taxon>
        <taxon>Paenibacillus</taxon>
    </lineage>
</organism>
<proteinExistence type="predicted"/>
<keyword evidence="2" id="KW-1185">Reference proteome</keyword>
<reference evidence="1 2" key="1">
    <citation type="submission" date="2021-07" db="EMBL/GenBank/DDBJ databases">
        <title>Paenibacillus radiodurans sp. nov., isolated from the southeastern edge of Tengger Desert.</title>
        <authorList>
            <person name="Zhang G."/>
        </authorList>
    </citation>
    <scope>NUCLEOTIDE SEQUENCE [LARGE SCALE GENOMIC DNA]</scope>
    <source>
        <strain evidence="1 2">CCM 7311</strain>
    </source>
</reference>
<evidence type="ECO:0000313" key="2">
    <source>
        <dbReference type="Proteomes" id="UP001519887"/>
    </source>
</evidence>
<dbReference type="EMBL" id="JAHZIK010001474">
    <property type="protein sequence ID" value="MBW7459084.1"/>
    <property type="molecule type" value="Genomic_DNA"/>
</dbReference>
<dbReference type="Proteomes" id="UP001519887">
    <property type="component" value="Unassembled WGS sequence"/>
</dbReference>
<comment type="caution">
    <text evidence="1">The sequence shown here is derived from an EMBL/GenBank/DDBJ whole genome shotgun (WGS) entry which is preliminary data.</text>
</comment>
<evidence type="ECO:0000313" key="1">
    <source>
        <dbReference type="EMBL" id="MBW7459084.1"/>
    </source>
</evidence>
<accession>A0ABS7CDW3</accession>
<sequence>RQNQAAVNNGSLICARNPGNDTRWISCKCSVRESRVSPLPSSPEKTSRKKMRSGGVIFWTTV</sequence>
<feature type="non-terminal residue" evidence="1">
    <location>
        <position position="1"/>
    </location>
</feature>
<gene>
    <name evidence="1" type="ORF">K0U00_34045</name>
</gene>